<dbReference type="RefSeq" id="WP_122400636.1">
    <property type="nucleotide sequence ID" value="NZ_LS398110.1"/>
</dbReference>
<gene>
    <name evidence="9" type="ORF">BRAD3257_0708</name>
</gene>
<dbReference type="EMBL" id="LS398110">
    <property type="protein sequence ID" value="SPP91866.1"/>
    <property type="molecule type" value="Genomic_DNA"/>
</dbReference>
<feature type="transmembrane region" description="Helical" evidence="8">
    <location>
        <begin position="169"/>
        <end position="187"/>
    </location>
</feature>
<feature type="transmembrane region" description="Helical" evidence="8">
    <location>
        <begin position="75"/>
        <end position="95"/>
    </location>
</feature>
<keyword evidence="4 8" id="KW-1003">Cell membrane</keyword>
<keyword evidence="3" id="KW-0813">Transport</keyword>
<comment type="similarity">
    <text evidence="2 8">Belongs to the 4-toluene sulfonate uptake permease (TSUP) (TC 2.A.102) family.</text>
</comment>
<dbReference type="Pfam" id="PF01925">
    <property type="entry name" value="TauE"/>
    <property type="match status" value="1"/>
</dbReference>
<evidence type="ECO:0000256" key="5">
    <source>
        <dbReference type="ARBA" id="ARBA00022692"/>
    </source>
</evidence>
<feature type="transmembrane region" description="Helical" evidence="8">
    <location>
        <begin position="102"/>
        <end position="121"/>
    </location>
</feature>
<name>A0A2U3PRV8_9BRAD</name>
<organism evidence="9 10">
    <name type="scientific">Bradyrhizobium vignae</name>
    <dbReference type="NCBI Taxonomy" id="1549949"/>
    <lineage>
        <taxon>Bacteria</taxon>
        <taxon>Pseudomonadati</taxon>
        <taxon>Pseudomonadota</taxon>
        <taxon>Alphaproteobacteria</taxon>
        <taxon>Hyphomicrobiales</taxon>
        <taxon>Nitrobacteraceae</taxon>
        <taxon>Bradyrhizobium</taxon>
    </lineage>
</organism>
<evidence type="ECO:0000313" key="10">
    <source>
        <dbReference type="Proteomes" id="UP000246085"/>
    </source>
</evidence>
<dbReference type="GO" id="GO:0005886">
    <property type="term" value="C:plasma membrane"/>
    <property type="evidence" value="ECO:0007669"/>
    <property type="project" value="UniProtKB-SubCell"/>
</dbReference>
<evidence type="ECO:0000256" key="8">
    <source>
        <dbReference type="RuleBase" id="RU363041"/>
    </source>
</evidence>
<evidence type="ECO:0000256" key="2">
    <source>
        <dbReference type="ARBA" id="ARBA00009142"/>
    </source>
</evidence>
<feature type="transmembrane region" description="Helical" evidence="8">
    <location>
        <begin position="46"/>
        <end position="63"/>
    </location>
</feature>
<evidence type="ECO:0000256" key="7">
    <source>
        <dbReference type="ARBA" id="ARBA00023136"/>
    </source>
</evidence>
<sequence length="243" mass="25628">MDGIATELPLFLLATFAGAFVAGLSGFAFGLIAASLWLYVLTPLQSASLIVGFGLLVQGYSVWKLRAALDWRRLWPFIAGAVIGVPAGVSLLTWADPKSVRIAVGAILIAYSLYAFFRPQLKLVGTVTPAADIAVGFVNGLLGGLAGLAGIVVTIWCNLRGLPKDVQRATFQPVAVVVFVMAALWLGAKGALSLDTAKLFALGLPFLFVGTWSGLKLFGRIDEATFRKIVLALLFVSGAAVLF</sequence>
<feature type="transmembrane region" description="Helical" evidence="8">
    <location>
        <begin position="133"/>
        <end position="157"/>
    </location>
</feature>
<accession>A0A2U3PRV8</accession>
<reference evidence="9 10" key="1">
    <citation type="submission" date="2018-03" db="EMBL/GenBank/DDBJ databases">
        <authorList>
            <person name="Gully D."/>
        </authorList>
    </citation>
    <scope>NUCLEOTIDE SEQUENCE [LARGE SCALE GENOMIC DNA]</scope>
    <source>
        <strain evidence="9">ORS3257</strain>
    </source>
</reference>
<evidence type="ECO:0000313" key="9">
    <source>
        <dbReference type="EMBL" id="SPP91866.1"/>
    </source>
</evidence>
<keyword evidence="6 8" id="KW-1133">Transmembrane helix</keyword>
<evidence type="ECO:0000256" key="3">
    <source>
        <dbReference type="ARBA" id="ARBA00022448"/>
    </source>
</evidence>
<proteinExistence type="inferred from homology"/>
<protein>
    <recommendedName>
        <fullName evidence="8">Probable membrane transporter protein</fullName>
    </recommendedName>
</protein>
<keyword evidence="7 8" id="KW-0472">Membrane</keyword>
<feature type="transmembrane region" description="Helical" evidence="8">
    <location>
        <begin position="12"/>
        <end position="39"/>
    </location>
</feature>
<dbReference type="KEGG" id="bvz:BRAD3257_0708"/>
<dbReference type="InterPro" id="IPR052017">
    <property type="entry name" value="TSUP"/>
</dbReference>
<dbReference type="PANTHER" id="PTHR30269">
    <property type="entry name" value="TRANSMEMBRANE PROTEIN YFCA"/>
    <property type="match status" value="1"/>
</dbReference>
<evidence type="ECO:0000256" key="4">
    <source>
        <dbReference type="ARBA" id="ARBA00022475"/>
    </source>
</evidence>
<dbReference type="PANTHER" id="PTHR30269:SF37">
    <property type="entry name" value="MEMBRANE TRANSPORTER PROTEIN"/>
    <property type="match status" value="1"/>
</dbReference>
<evidence type="ECO:0000256" key="1">
    <source>
        <dbReference type="ARBA" id="ARBA00004651"/>
    </source>
</evidence>
<dbReference type="InterPro" id="IPR002781">
    <property type="entry name" value="TM_pro_TauE-like"/>
</dbReference>
<evidence type="ECO:0000256" key="6">
    <source>
        <dbReference type="ARBA" id="ARBA00022989"/>
    </source>
</evidence>
<comment type="subcellular location">
    <subcellularLocation>
        <location evidence="1 8">Cell membrane</location>
        <topology evidence="1 8">Multi-pass membrane protein</topology>
    </subcellularLocation>
</comment>
<keyword evidence="5 8" id="KW-0812">Transmembrane</keyword>
<dbReference type="Proteomes" id="UP000246085">
    <property type="component" value="Chromosome BRAD3257"/>
</dbReference>
<dbReference type="AlphaFoldDB" id="A0A2U3PRV8"/>
<feature type="transmembrane region" description="Helical" evidence="8">
    <location>
        <begin position="199"/>
        <end position="218"/>
    </location>
</feature>